<organism evidence="1 2">
    <name type="scientific">Lipomyces kononenkoae</name>
    <name type="common">Yeast</name>
    <dbReference type="NCBI Taxonomy" id="34357"/>
    <lineage>
        <taxon>Eukaryota</taxon>
        <taxon>Fungi</taxon>
        <taxon>Dikarya</taxon>
        <taxon>Ascomycota</taxon>
        <taxon>Saccharomycotina</taxon>
        <taxon>Lipomycetes</taxon>
        <taxon>Lipomycetales</taxon>
        <taxon>Lipomycetaceae</taxon>
        <taxon>Lipomyces</taxon>
    </lineage>
</organism>
<evidence type="ECO:0000313" key="2">
    <source>
        <dbReference type="Proteomes" id="UP001433508"/>
    </source>
</evidence>
<reference evidence="2" key="1">
    <citation type="journal article" date="2024" name="Front. Bioeng. Biotechnol.">
        <title>Genome-scale model development and genomic sequencing of the oleaginous clade Lipomyces.</title>
        <authorList>
            <person name="Czajka J.J."/>
            <person name="Han Y."/>
            <person name="Kim J."/>
            <person name="Mondo S.J."/>
            <person name="Hofstad B.A."/>
            <person name="Robles A."/>
            <person name="Haridas S."/>
            <person name="Riley R."/>
            <person name="LaButti K."/>
            <person name="Pangilinan J."/>
            <person name="Andreopoulos W."/>
            <person name="Lipzen A."/>
            <person name="Yan J."/>
            <person name="Wang M."/>
            <person name="Ng V."/>
            <person name="Grigoriev I.V."/>
            <person name="Spatafora J.W."/>
            <person name="Magnuson J.K."/>
            <person name="Baker S.E."/>
            <person name="Pomraning K.R."/>
        </authorList>
    </citation>
    <scope>NUCLEOTIDE SEQUENCE [LARGE SCALE GENOMIC DNA]</scope>
    <source>
        <strain evidence="2">CBS 7786</strain>
    </source>
</reference>
<accession>A0ACC3SXI3</accession>
<proteinExistence type="predicted"/>
<sequence length="205" mass="22972">MTENLGDDGENDSSRNSTIRTRPSLPNLSDRLSSLGINMDESSDHALRTIRRRDSDTPGPILRSSSMRVHSEYVLQIRIGMHRLLTSGVSRQRTIRPSRYLRETTQVSNNENASEKARSLKENSIIAGKRVPSPVSPVTEEGRLGRLAFGDILSTLLDELLHRSGQSAQQKDASARLANDWKTLDAVDPENEFLLLQNLVRKIQE</sequence>
<protein>
    <submittedName>
        <fullName evidence="1">Uncharacterized protein</fullName>
    </submittedName>
</protein>
<dbReference type="EMBL" id="MU971396">
    <property type="protein sequence ID" value="KAK9236076.1"/>
    <property type="molecule type" value="Genomic_DNA"/>
</dbReference>
<keyword evidence="2" id="KW-1185">Reference proteome</keyword>
<evidence type="ECO:0000313" key="1">
    <source>
        <dbReference type="EMBL" id="KAK9236076.1"/>
    </source>
</evidence>
<name>A0ACC3SXI3_LIPKO</name>
<comment type="caution">
    <text evidence="1">The sequence shown here is derived from an EMBL/GenBank/DDBJ whole genome shotgun (WGS) entry which is preliminary data.</text>
</comment>
<gene>
    <name evidence="1" type="ORF">V1525DRAFT_233438</name>
</gene>
<dbReference type="Proteomes" id="UP001433508">
    <property type="component" value="Unassembled WGS sequence"/>
</dbReference>